<evidence type="ECO:0000256" key="5">
    <source>
        <dbReference type="ARBA" id="ARBA00023136"/>
    </source>
</evidence>
<dbReference type="Gene3D" id="1.20.81.30">
    <property type="entry name" value="Type II secretion system (T2SS), domain F"/>
    <property type="match status" value="1"/>
</dbReference>
<dbReference type="Proteomes" id="UP000317093">
    <property type="component" value="Chromosome"/>
</dbReference>
<keyword evidence="9" id="KW-1185">Reference proteome</keyword>
<gene>
    <name evidence="8" type="ORF">Pan216_55030</name>
</gene>
<feature type="transmembrane region" description="Helical" evidence="6">
    <location>
        <begin position="118"/>
        <end position="137"/>
    </location>
</feature>
<comment type="subcellular location">
    <subcellularLocation>
        <location evidence="1">Cell membrane</location>
        <topology evidence="1">Multi-pass membrane protein</topology>
    </subcellularLocation>
</comment>
<dbReference type="PANTHER" id="PTHR35007:SF1">
    <property type="entry name" value="PILUS ASSEMBLY PROTEIN"/>
    <property type="match status" value="1"/>
</dbReference>
<reference evidence="8 9" key="1">
    <citation type="submission" date="2019-02" db="EMBL/GenBank/DDBJ databases">
        <title>Deep-cultivation of Planctomycetes and their phenomic and genomic characterization uncovers novel biology.</title>
        <authorList>
            <person name="Wiegand S."/>
            <person name="Jogler M."/>
            <person name="Boedeker C."/>
            <person name="Pinto D."/>
            <person name="Vollmers J."/>
            <person name="Rivas-Marin E."/>
            <person name="Kohn T."/>
            <person name="Peeters S.H."/>
            <person name="Heuer A."/>
            <person name="Rast P."/>
            <person name="Oberbeckmann S."/>
            <person name="Bunk B."/>
            <person name="Jeske O."/>
            <person name="Meyerdierks A."/>
            <person name="Storesund J.E."/>
            <person name="Kallscheuer N."/>
            <person name="Luecker S."/>
            <person name="Lage O.M."/>
            <person name="Pohl T."/>
            <person name="Merkel B.J."/>
            <person name="Hornburger P."/>
            <person name="Mueller R.-W."/>
            <person name="Bruemmer F."/>
            <person name="Labrenz M."/>
            <person name="Spormann A.M."/>
            <person name="Op den Camp H."/>
            <person name="Overmann J."/>
            <person name="Amann R."/>
            <person name="Jetten M.S.M."/>
            <person name="Mascher T."/>
            <person name="Medema M.H."/>
            <person name="Devos D.P."/>
            <person name="Kaster A.-K."/>
            <person name="Ovreas L."/>
            <person name="Rohde M."/>
            <person name="Galperin M.Y."/>
            <person name="Jogler C."/>
        </authorList>
    </citation>
    <scope>NUCLEOTIDE SEQUENCE [LARGE SCALE GENOMIC DNA]</scope>
    <source>
        <strain evidence="8 9">Pan216</strain>
    </source>
</reference>
<evidence type="ECO:0000313" key="9">
    <source>
        <dbReference type="Proteomes" id="UP000317093"/>
    </source>
</evidence>
<evidence type="ECO:0000256" key="2">
    <source>
        <dbReference type="ARBA" id="ARBA00022475"/>
    </source>
</evidence>
<keyword evidence="3 6" id="KW-0812">Transmembrane</keyword>
<evidence type="ECO:0000256" key="4">
    <source>
        <dbReference type="ARBA" id="ARBA00022989"/>
    </source>
</evidence>
<evidence type="ECO:0000313" key="8">
    <source>
        <dbReference type="EMBL" id="QDU64612.1"/>
    </source>
</evidence>
<sequence length="321" mass="35562">MDPLFIVSLIVAVGVVSLIFAGFFFYREYAGSRNLDERLGRMAANRTPTLESSGILKEPMFPDDERSIVERILPSLPDLGRVFEQADLKISPSQFWLITAGITGLGALAPAIVRLPIITSILSGAICAFMPLGFVFFMRKRRLAKFGAQLCEGLELVARALRAGHSLAAGMHVVSEEMPDPIAKEFGRVWEEQNLGISIEQAMRNLAERVPNLDLRFFVTAVIIQRQTGGDLAEILDKIGYVIRERFKIMGMVKALTGEGRLSGVVLLALPFGLLLLMMQISPTYIRLLWTHPMGQKMSVFAIISMIFGALLIRKIVNIKV</sequence>
<dbReference type="OrthoDB" id="9803381at2"/>
<protein>
    <submittedName>
        <fullName evidence="8">Bacterial type II secretion system protein F domain protein</fullName>
    </submittedName>
</protein>
<feature type="transmembrane region" description="Helical" evidence="6">
    <location>
        <begin position="298"/>
        <end position="317"/>
    </location>
</feature>
<keyword evidence="2" id="KW-1003">Cell membrane</keyword>
<evidence type="ECO:0000256" key="1">
    <source>
        <dbReference type="ARBA" id="ARBA00004651"/>
    </source>
</evidence>
<evidence type="ECO:0000256" key="3">
    <source>
        <dbReference type="ARBA" id="ARBA00022692"/>
    </source>
</evidence>
<evidence type="ECO:0000259" key="7">
    <source>
        <dbReference type="Pfam" id="PF00482"/>
    </source>
</evidence>
<feature type="transmembrane region" description="Helical" evidence="6">
    <location>
        <begin position="262"/>
        <end position="286"/>
    </location>
</feature>
<feature type="domain" description="Type II secretion system protein GspF" evidence="7">
    <location>
        <begin position="154"/>
        <end position="279"/>
    </location>
</feature>
<dbReference type="InterPro" id="IPR042094">
    <property type="entry name" value="T2SS_GspF_sf"/>
</dbReference>
<dbReference type="PANTHER" id="PTHR35007">
    <property type="entry name" value="INTEGRAL MEMBRANE PROTEIN-RELATED"/>
    <property type="match status" value="1"/>
</dbReference>
<dbReference type="GO" id="GO:0005886">
    <property type="term" value="C:plasma membrane"/>
    <property type="evidence" value="ECO:0007669"/>
    <property type="project" value="UniProtKB-SubCell"/>
</dbReference>
<dbReference type="AlphaFoldDB" id="A0A518BC97"/>
<proteinExistence type="predicted"/>
<evidence type="ECO:0000256" key="6">
    <source>
        <dbReference type="SAM" id="Phobius"/>
    </source>
</evidence>
<feature type="transmembrane region" description="Helical" evidence="6">
    <location>
        <begin position="95"/>
        <end position="112"/>
    </location>
</feature>
<organism evidence="8 9">
    <name type="scientific">Kolteria novifilia</name>
    <dbReference type="NCBI Taxonomy" id="2527975"/>
    <lineage>
        <taxon>Bacteria</taxon>
        <taxon>Pseudomonadati</taxon>
        <taxon>Planctomycetota</taxon>
        <taxon>Planctomycetia</taxon>
        <taxon>Kolteriales</taxon>
        <taxon>Kolteriaceae</taxon>
        <taxon>Kolteria</taxon>
    </lineage>
</organism>
<accession>A0A518BC97</accession>
<keyword evidence="4 6" id="KW-1133">Transmembrane helix</keyword>
<dbReference type="KEGG" id="knv:Pan216_55030"/>
<dbReference type="EMBL" id="CP036279">
    <property type="protein sequence ID" value="QDU64612.1"/>
    <property type="molecule type" value="Genomic_DNA"/>
</dbReference>
<feature type="transmembrane region" description="Helical" evidence="6">
    <location>
        <begin position="6"/>
        <end position="26"/>
    </location>
</feature>
<keyword evidence="5 6" id="KW-0472">Membrane</keyword>
<dbReference type="Pfam" id="PF00482">
    <property type="entry name" value="T2SSF"/>
    <property type="match status" value="1"/>
</dbReference>
<name>A0A518BC97_9BACT</name>
<dbReference type="InterPro" id="IPR018076">
    <property type="entry name" value="T2SS_GspF_dom"/>
</dbReference>
<dbReference type="RefSeq" id="WP_145262933.1">
    <property type="nucleotide sequence ID" value="NZ_CP036279.1"/>
</dbReference>